<dbReference type="InterPro" id="IPR005829">
    <property type="entry name" value="Sugar_transporter_CS"/>
</dbReference>
<dbReference type="GO" id="GO:0022857">
    <property type="term" value="F:transmembrane transporter activity"/>
    <property type="evidence" value="ECO:0007669"/>
    <property type="project" value="InterPro"/>
</dbReference>
<keyword evidence="6 7" id="KW-0472">Membrane</keyword>
<evidence type="ECO:0000256" key="4">
    <source>
        <dbReference type="ARBA" id="ARBA00022692"/>
    </source>
</evidence>
<keyword evidence="5 7" id="KW-1133">Transmembrane helix</keyword>
<evidence type="ECO:0000313" key="10">
    <source>
        <dbReference type="EMBL" id="ATZ29524.1"/>
    </source>
</evidence>
<reference evidence="9 11" key="1">
    <citation type="submission" date="2017-11" db="EMBL/GenBank/DDBJ databases">
        <title>Complete genome sequence of Streptomyces lavendulae subsp. lavendulae CCM 3239 (formerly 'Streptomyces aureofaciens CCM 3239'), the producer of the angucycline-type antibiotic auricin.</title>
        <authorList>
            <person name="Busche T."/>
            <person name="Novakova R."/>
            <person name="Al'Dilaimi A."/>
            <person name="Homerova D."/>
            <person name="Feckova L."/>
            <person name="Rezuchova B."/>
            <person name="Mingyar E."/>
            <person name="Csolleiova D."/>
            <person name="Bekeova C."/>
            <person name="Winkler A."/>
            <person name="Sevcikova B."/>
            <person name="Kalinowski J."/>
            <person name="Kormanec J."/>
            <person name="Ruckert C."/>
        </authorList>
    </citation>
    <scope>NUCLEOTIDE SEQUENCE [LARGE SCALE GENOMIC DNA]</scope>
    <source>
        <strain evidence="9 11">CCM 3239</strain>
    </source>
</reference>
<sequence>MNTTLRGSVLRIRDYRLLWFGETARTLGNSVTSVTLPLIAVTVLDTGATAVGALAAVVWLPWLLIGLPVGAWVDRMRRRPVMIVCNTVSAVLCASVPLAAWLDALTFAQLLIVALALGTSAVFFNTANHAYLPTVLTEGDLLEGNSKLQASESATNVAGPGLAGLITQFIGAVAGLLLDAFTFLVSTLCLTSIRATEPPPAPDAPAESLRSRIGEGLRFVLRDRYLRPMVIYGALVNLALMGYQAVQVVFLVRTVGVNSATVGMLLTSGSIGGIVGAVVAEAVGRRFGTGRGMLLMQLLTCPFALLMPLATEGAGLVLYAGGAFVIGVGITSCNVVLGSFRQTYCPPGLLGRVVATTMVLNHSTIPLGSLLGGFIGDALGPRAAMWIMTGLLAPCWVILAFGPMRRQRDLPTSHRSAGIPEKDRT</sequence>
<feature type="transmembrane region" description="Helical" evidence="7">
    <location>
        <begin position="50"/>
        <end position="73"/>
    </location>
</feature>
<gene>
    <name evidence="9" type="ORF">SLAV_00585</name>
    <name evidence="10" type="ORF">SLAV_38805</name>
</gene>
<comment type="subcellular location">
    <subcellularLocation>
        <location evidence="1">Cell membrane</location>
        <topology evidence="1">Multi-pass membrane protein</topology>
    </subcellularLocation>
</comment>
<evidence type="ECO:0000256" key="2">
    <source>
        <dbReference type="ARBA" id="ARBA00022448"/>
    </source>
</evidence>
<dbReference type="InterPro" id="IPR036259">
    <property type="entry name" value="MFS_trans_sf"/>
</dbReference>
<protein>
    <submittedName>
        <fullName evidence="9">Enterobactin exporter EntS</fullName>
    </submittedName>
</protein>
<evidence type="ECO:0000256" key="6">
    <source>
        <dbReference type="ARBA" id="ARBA00023136"/>
    </source>
</evidence>
<evidence type="ECO:0000313" key="9">
    <source>
        <dbReference type="EMBL" id="ATZ22047.1"/>
    </source>
</evidence>
<name>A0A2K8P5L9_STRLA</name>
<feature type="domain" description="Major facilitator superfamily (MFS) profile" evidence="8">
    <location>
        <begin position="226"/>
        <end position="425"/>
    </location>
</feature>
<keyword evidence="2" id="KW-0813">Transport</keyword>
<dbReference type="CDD" id="cd06173">
    <property type="entry name" value="MFS_MefA_like"/>
    <property type="match status" value="1"/>
</dbReference>
<evidence type="ECO:0000256" key="1">
    <source>
        <dbReference type="ARBA" id="ARBA00004651"/>
    </source>
</evidence>
<dbReference type="Proteomes" id="UP000231791">
    <property type="component" value="Chromosome"/>
</dbReference>
<dbReference type="GeneID" id="49388697"/>
<evidence type="ECO:0000259" key="8">
    <source>
        <dbReference type="PROSITE" id="PS50850"/>
    </source>
</evidence>
<dbReference type="PROSITE" id="PS00216">
    <property type="entry name" value="SUGAR_TRANSPORT_1"/>
    <property type="match status" value="1"/>
</dbReference>
<dbReference type="EMBL" id="CP024985">
    <property type="protein sequence ID" value="ATZ29524.1"/>
    <property type="molecule type" value="Genomic_DNA"/>
</dbReference>
<dbReference type="EMBL" id="CP024985">
    <property type="protein sequence ID" value="ATZ22047.1"/>
    <property type="molecule type" value="Genomic_DNA"/>
</dbReference>
<accession>A0A2K8P5L9</accession>
<dbReference type="AlphaFoldDB" id="A0A2K8P5L9"/>
<dbReference type="PROSITE" id="PS50850">
    <property type="entry name" value="MFS"/>
    <property type="match status" value="1"/>
</dbReference>
<dbReference type="GO" id="GO:0005886">
    <property type="term" value="C:plasma membrane"/>
    <property type="evidence" value="ECO:0007669"/>
    <property type="project" value="UniProtKB-SubCell"/>
</dbReference>
<dbReference type="KEGG" id="slx:SLAV_38805"/>
<feature type="transmembrane region" description="Helical" evidence="7">
    <location>
        <begin position="316"/>
        <end position="337"/>
    </location>
</feature>
<dbReference type="OrthoDB" id="9815525at2"/>
<feature type="transmembrane region" description="Helical" evidence="7">
    <location>
        <begin position="383"/>
        <end position="402"/>
    </location>
</feature>
<dbReference type="PANTHER" id="PTHR23513">
    <property type="entry name" value="INTEGRAL MEMBRANE EFFLUX PROTEIN-RELATED"/>
    <property type="match status" value="1"/>
</dbReference>
<dbReference type="Pfam" id="PF05977">
    <property type="entry name" value="MFS_3"/>
    <property type="match status" value="1"/>
</dbReference>
<feature type="transmembrane region" description="Helical" evidence="7">
    <location>
        <begin position="292"/>
        <end position="310"/>
    </location>
</feature>
<keyword evidence="3" id="KW-1003">Cell membrane</keyword>
<dbReference type="InterPro" id="IPR020846">
    <property type="entry name" value="MFS_dom"/>
</dbReference>
<keyword evidence="4 7" id="KW-0812">Transmembrane</keyword>
<keyword evidence="11" id="KW-1185">Reference proteome</keyword>
<evidence type="ECO:0000256" key="7">
    <source>
        <dbReference type="SAM" id="Phobius"/>
    </source>
</evidence>
<evidence type="ECO:0000256" key="3">
    <source>
        <dbReference type="ARBA" id="ARBA00022475"/>
    </source>
</evidence>
<proteinExistence type="predicted"/>
<dbReference type="Gene3D" id="1.20.1250.20">
    <property type="entry name" value="MFS general substrate transporter like domains"/>
    <property type="match status" value="1"/>
</dbReference>
<dbReference type="SUPFAM" id="SSF103473">
    <property type="entry name" value="MFS general substrate transporter"/>
    <property type="match status" value="1"/>
</dbReference>
<feature type="transmembrane region" description="Helical" evidence="7">
    <location>
        <begin position="80"/>
        <end position="101"/>
    </location>
</feature>
<feature type="transmembrane region" description="Helical" evidence="7">
    <location>
        <begin position="107"/>
        <end position="124"/>
    </location>
</feature>
<feature type="transmembrane region" description="Helical" evidence="7">
    <location>
        <begin position="349"/>
        <end position="371"/>
    </location>
</feature>
<dbReference type="PANTHER" id="PTHR23513:SF6">
    <property type="entry name" value="MAJOR FACILITATOR SUPERFAMILY ASSOCIATED DOMAIN-CONTAINING PROTEIN"/>
    <property type="match status" value="1"/>
</dbReference>
<dbReference type="RefSeq" id="WP_030239987.1">
    <property type="nucleotide sequence ID" value="NZ_CP024985.1"/>
</dbReference>
<evidence type="ECO:0000313" key="11">
    <source>
        <dbReference type="Proteomes" id="UP000231791"/>
    </source>
</evidence>
<organism evidence="9 11">
    <name type="scientific">Streptomyces lavendulae subsp. lavendulae</name>
    <dbReference type="NCBI Taxonomy" id="58340"/>
    <lineage>
        <taxon>Bacteria</taxon>
        <taxon>Bacillati</taxon>
        <taxon>Actinomycetota</taxon>
        <taxon>Actinomycetes</taxon>
        <taxon>Kitasatosporales</taxon>
        <taxon>Streptomycetaceae</taxon>
        <taxon>Streptomyces</taxon>
    </lineage>
</organism>
<evidence type="ECO:0000256" key="5">
    <source>
        <dbReference type="ARBA" id="ARBA00022989"/>
    </source>
</evidence>
<dbReference type="KEGG" id="slx:SLAV_00585"/>
<feature type="transmembrane region" description="Helical" evidence="7">
    <location>
        <begin position="262"/>
        <end position="280"/>
    </location>
</feature>
<feature type="transmembrane region" description="Helical" evidence="7">
    <location>
        <begin position="229"/>
        <end position="250"/>
    </location>
</feature>
<dbReference type="InterPro" id="IPR010290">
    <property type="entry name" value="TM_effector"/>
</dbReference>